<evidence type="ECO:0000259" key="8">
    <source>
        <dbReference type="Pfam" id="PF01431"/>
    </source>
</evidence>
<evidence type="ECO:0000313" key="10">
    <source>
        <dbReference type="EMBL" id="HIT97407.1"/>
    </source>
</evidence>
<comment type="cofactor">
    <cofactor evidence="1">
        <name>Zn(2+)</name>
        <dbReference type="ChEBI" id="CHEBI:29105"/>
    </cofactor>
</comment>
<evidence type="ECO:0000256" key="5">
    <source>
        <dbReference type="ARBA" id="ARBA00022801"/>
    </source>
</evidence>
<evidence type="ECO:0000256" key="6">
    <source>
        <dbReference type="ARBA" id="ARBA00022833"/>
    </source>
</evidence>
<sequence>MKNPFIFPAAMLVMALTAGCSSQSKSGQGLDMSDMDTTVAPGEDFYQYACGGWIANNPLKAEYSRFGSFDKLAEDNREQLKALVDSLAAQPNEPGSVAQKIADIYNMKMDSTRRNALGAEPLKADIAAIEAVKDKKTLTEAVAALRRNGIGTFFGQYIGADAKNSSMNIIDFYQGGTNMGDRDYYLESDENTLRIQKAYREYIQKLFLLAGFDQARAERAEKAVMKIETGLAKIQFTREQTRDPQANYNKMSFAEFKKLSDSFDWDVYFDSMGFASEKDKDLVVDQVPFFKGMDKVIRSASMDELKDYLIFNLLDGSTGSLSDEFSTASFDFYSRAMAGVEQQQPLWKRAISTINGTMGEALGEIYVQRYFPPQSKERMLKLVGNLQKALGEHIDSLAWMSDSTKAKAREKLAAFHVKIGYPDKWTDYSKLTIDTTLSLYDNMKAVSQFYYQKMLDEKLGKPVDKDEWLMTPQTVNAYYMPTTNEICFPAAILQPPFFYPEGDDAINYGAIGVVIGHEMTHGFDDQGRQFDKDGNLNDWWTAADAEAFQERAEKLVEHYSSKIVLDTVHANGRYTLGENIADQGGLRIAYTAFKTAEKENPYTENIDGFTPDQRFYLAYARLWATNIRDEEILRLTKIDPHSLGKWRVNAALQNIDTFYDAFGIQEGDAMYLAPSGRIIIW</sequence>
<evidence type="ECO:0000313" key="11">
    <source>
        <dbReference type="Proteomes" id="UP000824161"/>
    </source>
</evidence>
<dbReference type="InterPro" id="IPR024079">
    <property type="entry name" value="MetalloPept_cat_dom_sf"/>
</dbReference>
<comment type="similarity">
    <text evidence="2">Belongs to the peptidase M13 family.</text>
</comment>
<keyword evidence="5" id="KW-0378">Hydrolase</keyword>
<dbReference type="InterPro" id="IPR000718">
    <property type="entry name" value="Peptidase_M13"/>
</dbReference>
<dbReference type="PANTHER" id="PTHR11733:SF167">
    <property type="entry name" value="FI17812P1-RELATED"/>
    <property type="match status" value="1"/>
</dbReference>
<keyword evidence="6" id="KW-0862">Zinc</keyword>
<gene>
    <name evidence="10" type="ORF">IAC44_01060</name>
</gene>
<dbReference type="Pfam" id="PF01431">
    <property type="entry name" value="Peptidase_M13"/>
    <property type="match status" value="1"/>
</dbReference>
<dbReference type="Proteomes" id="UP000824161">
    <property type="component" value="Unassembled WGS sequence"/>
</dbReference>
<keyword evidence="4" id="KW-0479">Metal-binding</keyword>
<proteinExistence type="inferred from homology"/>
<keyword evidence="3" id="KW-0645">Protease</keyword>
<protein>
    <submittedName>
        <fullName evidence="10">M13 family metallopeptidase</fullName>
    </submittedName>
</protein>
<comment type="caution">
    <text evidence="10">The sequence shown here is derived from an EMBL/GenBank/DDBJ whole genome shotgun (WGS) entry which is preliminary data.</text>
</comment>
<keyword evidence="7" id="KW-0482">Metalloprotease</keyword>
<feature type="domain" description="Peptidase M13 N-terminal" evidence="9">
    <location>
        <begin position="41"/>
        <end position="422"/>
    </location>
</feature>
<dbReference type="EMBL" id="DVLY01000023">
    <property type="protein sequence ID" value="HIT97407.1"/>
    <property type="molecule type" value="Genomic_DNA"/>
</dbReference>
<name>A0A9D1HAJ6_9FLAO</name>
<evidence type="ECO:0000259" key="9">
    <source>
        <dbReference type="Pfam" id="PF05649"/>
    </source>
</evidence>
<evidence type="ECO:0000256" key="7">
    <source>
        <dbReference type="ARBA" id="ARBA00023049"/>
    </source>
</evidence>
<dbReference type="InterPro" id="IPR008753">
    <property type="entry name" value="Peptidase_M13_N"/>
</dbReference>
<dbReference type="SUPFAM" id="SSF55486">
    <property type="entry name" value="Metalloproteases ('zincins'), catalytic domain"/>
    <property type="match status" value="1"/>
</dbReference>
<dbReference type="GO" id="GO:0016485">
    <property type="term" value="P:protein processing"/>
    <property type="evidence" value="ECO:0007669"/>
    <property type="project" value="TreeGrafter"/>
</dbReference>
<evidence type="ECO:0000256" key="4">
    <source>
        <dbReference type="ARBA" id="ARBA00022723"/>
    </source>
</evidence>
<reference evidence="10" key="2">
    <citation type="journal article" date="2021" name="PeerJ">
        <title>Extensive microbial diversity within the chicken gut microbiome revealed by metagenomics and culture.</title>
        <authorList>
            <person name="Gilroy R."/>
            <person name="Ravi A."/>
            <person name="Getino M."/>
            <person name="Pursley I."/>
            <person name="Horton D.L."/>
            <person name="Alikhan N.F."/>
            <person name="Baker D."/>
            <person name="Gharbi K."/>
            <person name="Hall N."/>
            <person name="Watson M."/>
            <person name="Adriaenssens E.M."/>
            <person name="Foster-Nyarko E."/>
            <person name="Jarju S."/>
            <person name="Secka A."/>
            <person name="Antonio M."/>
            <person name="Oren A."/>
            <person name="Chaudhuri R.R."/>
            <person name="La Ragione R."/>
            <person name="Hildebrand F."/>
            <person name="Pallen M.J."/>
        </authorList>
    </citation>
    <scope>NUCLEOTIDE SEQUENCE</scope>
    <source>
        <strain evidence="10">1383</strain>
    </source>
</reference>
<dbReference type="CDD" id="cd08662">
    <property type="entry name" value="M13"/>
    <property type="match status" value="1"/>
</dbReference>
<evidence type="ECO:0000256" key="3">
    <source>
        <dbReference type="ARBA" id="ARBA00022670"/>
    </source>
</evidence>
<dbReference type="PANTHER" id="PTHR11733">
    <property type="entry name" value="ZINC METALLOPROTEASE FAMILY M13 NEPRILYSIN-RELATED"/>
    <property type="match status" value="1"/>
</dbReference>
<dbReference type="PROSITE" id="PS51885">
    <property type="entry name" value="NEPRILYSIN"/>
    <property type="match status" value="1"/>
</dbReference>
<reference evidence="10" key="1">
    <citation type="submission" date="2020-10" db="EMBL/GenBank/DDBJ databases">
        <authorList>
            <person name="Gilroy R."/>
        </authorList>
    </citation>
    <scope>NUCLEOTIDE SEQUENCE</scope>
    <source>
        <strain evidence="10">1383</strain>
    </source>
</reference>
<dbReference type="Gene3D" id="1.10.1380.10">
    <property type="entry name" value="Neutral endopeptidase , domain2"/>
    <property type="match status" value="1"/>
</dbReference>
<dbReference type="GO" id="GO:0004222">
    <property type="term" value="F:metalloendopeptidase activity"/>
    <property type="evidence" value="ECO:0007669"/>
    <property type="project" value="InterPro"/>
</dbReference>
<dbReference type="GO" id="GO:0046872">
    <property type="term" value="F:metal ion binding"/>
    <property type="evidence" value="ECO:0007669"/>
    <property type="project" value="UniProtKB-KW"/>
</dbReference>
<dbReference type="PROSITE" id="PS51257">
    <property type="entry name" value="PROKAR_LIPOPROTEIN"/>
    <property type="match status" value="1"/>
</dbReference>
<feature type="domain" description="Peptidase M13 C-terminal" evidence="8">
    <location>
        <begin position="476"/>
        <end position="677"/>
    </location>
</feature>
<dbReference type="AlphaFoldDB" id="A0A9D1HAJ6"/>
<accession>A0A9D1HAJ6</accession>
<dbReference type="InterPro" id="IPR042089">
    <property type="entry name" value="Peptidase_M13_dom_2"/>
</dbReference>
<evidence type="ECO:0000256" key="2">
    <source>
        <dbReference type="ARBA" id="ARBA00007357"/>
    </source>
</evidence>
<dbReference type="PRINTS" id="PR00786">
    <property type="entry name" value="NEPRILYSIN"/>
</dbReference>
<dbReference type="Gene3D" id="3.40.390.10">
    <property type="entry name" value="Collagenase (Catalytic Domain)"/>
    <property type="match status" value="1"/>
</dbReference>
<dbReference type="GO" id="GO:0005886">
    <property type="term" value="C:plasma membrane"/>
    <property type="evidence" value="ECO:0007669"/>
    <property type="project" value="TreeGrafter"/>
</dbReference>
<dbReference type="InterPro" id="IPR018497">
    <property type="entry name" value="Peptidase_M13_C"/>
</dbReference>
<dbReference type="Pfam" id="PF05649">
    <property type="entry name" value="Peptidase_M13_N"/>
    <property type="match status" value="1"/>
</dbReference>
<evidence type="ECO:0000256" key="1">
    <source>
        <dbReference type="ARBA" id="ARBA00001947"/>
    </source>
</evidence>
<organism evidence="10 11">
    <name type="scientific">Candidatus Merdimorpha stercoravium</name>
    <dbReference type="NCBI Taxonomy" id="2840863"/>
    <lineage>
        <taxon>Bacteria</taxon>
        <taxon>Pseudomonadati</taxon>
        <taxon>Bacteroidota</taxon>
        <taxon>Flavobacteriia</taxon>
        <taxon>Flavobacteriales</taxon>
        <taxon>Candidatus Merdimorpha</taxon>
    </lineage>
</organism>